<feature type="domain" description="Acyl-CoA dehydrogenase/oxidase N-terminal" evidence="7">
    <location>
        <begin position="6"/>
        <end position="86"/>
    </location>
</feature>
<comment type="similarity">
    <text evidence="2">Belongs to the acyl-CoA dehydrogenase family.</text>
</comment>
<dbReference type="SUPFAM" id="SSF56645">
    <property type="entry name" value="Acyl-CoA dehydrogenase NM domain-like"/>
    <property type="match status" value="1"/>
</dbReference>
<feature type="domain" description="Acyl-CoA dehydrogenase/oxidase C-terminal" evidence="6">
    <location>
        <begin position="192"/>
        <end position="311"/>
    </location>
</feature>
<evidence type="ECO:0000256" key="3">
    <source>
        <dbReference type="ARBA" id="ARBA00022630"/>
    </source>
</evidence>
<evidence type="ECO:0000259" key="7">
    <source>
        <dbReference type="Pfam" id="PF02771"/>
    </source>
</evidence>
<dbReference type="InterPro" id="IPR013786">
    <property type="entry name" value="AcylCoA_DH/ox_N"/>
</dbReference>
<keyword evidence="3" id="KW-0285">Flavoprotein</keyword>
<name>A0A6J5ZW86_9ZZZZ</name>
<dbReference type="PANTHER" id="PTHR43884">
    <property type="entry name" value="ACYL-COA DEHYDROGENASE"/>
    <property type="match status" value="1"/>
</dbReference>
<accession>A0A6J5ZW86</accession>
<evidence type="ECO:0000256" key="4">
    <source>
        <dbReference type="ARBA" id="ARBA00022827"/>
    </source>
</evidence>
<dbReference type="AlphaFoldDB" id="A0A6J5ZW86"/>
<dbReference type="GO" id="GO:0050660">
    <property type="term" value="F:flavin adenine dinucleotide binding"/>
    <property type="evidence" value="ECO:0007669"/>
    <property type="project" value="InterPro"/>
</dbReference>
<dbReference type="EMBL" id="CAESAL010000046">
    <property type="protein sequence ID" value="CAB4343643.1"/>
    <property type="molecule type" value="Genomic_DNA"/>
</dbReference>
<organism evidence="8">
    <name type="scientific">freshwater metagenome</name>
    <dbReference type="NCBI Taxonomy" id="449393"/>
    <lineage>
        <taxon>unclassified sequences</taxon>
        <taxon>metagenomes</taxon>
        <taxon>ecological metagenomes</taxon>
    </lineage>
</organism>
<comment type="cofactor">
    <cofactor evidence="1">
        <name>FAD</name>
        <dbReference type="ChEBI" id="CHEBI:57692"/>
    </cofactor>
</comment>
<evidence type="ECO:0000256" key="1">
    <source>
        <dbReference type="ARBA" id="ARBA00001974"/>
    </source>
</evidence>
<evidence type="ECO:0000313" key="9">
    <source>
        <dbReference type="EMBL" id="CAB4596693.1"/>
    </source>
</evidence>
<sequence>MDLQPTDDQLALIEMVTGFASDRFPIDIVRSFGEPNGFDRDRWKELAALGTFGLALPETEGGVGLDFIDAVLVHEALGKALLPGPLLAATLSAGLVDGVLDGSVLPAIVDIPHDGPIIVEHFRSSDVLLMVDDDGVRVAPSDIAEGIDVVRSTDPTSPISILETVPAGELIGGPELAVAWRQRGSLLASAQLSGNSIGSTELAVAYAKEREQFGRPIGSFQGLKHLLADSWIRSEVARSSVWAAGVMVDEPDVGSVTRAVAGARLTSSRAATENAKTCLQVHGGMGFTWEVDAHLFLKRAWVLETVFGTCDEAAEDVANLYAGL</sequence>
<evidence type="ECO:0000313" key="10">
    <source>
        <dbReference type="EMBL" id="CAB4796273.1"/>
    </source>
</evidence>
<dbReference type="PANTHER" id="PTHR43884:SF20">
    <property type="entry name" value="ACYL-COA DEHYDROGENASE FADE28"/>
    <property type="match status" value="1"/>
</dbReference>
<dbReference type="Gene3D" id="1.10.540.10">
    <property type="entry name" value="Acyl-CoA dehydrogenase/oxidase, N-terminal domain"/>
    <property type="match status" value="1"/>
</dbReference>
<keyword evidence="4" id="KW-0274">FAD</keyword>
<evidence type="ECO:0000259" key="6">
    <source>
        <dbReference type="Pfam" id="PF00441"/>
    </source>
</evidence>
<dbReference type="Gene3D" id="1.20.140.10">
    <property type="entry name" value="Butyryl-CoA Dehydrogenase, subunit A, domain 3"/>
    <property type="match status" value="1"/>
</dbReference>
<dbReference type="InterPro" id="IPR009075">
    <property type="entry name" value="AcylCo_DH/oxidase_C"/>
</dbReference>
<dbReference type="InterPro" id="IPR037069">
    <property type="entry name" value="AcylCoA_DH/ox_N_sf"/>
</dbReference>
<dbReference type="InterPro" id="IPR036250">
    <property type="entry name" value="AcylCo_DH-like_C"/>
</dbReference>
<evidence type="ECO:0000313" key="8">
    <source>
        <dbReference type="EMBL" id="CAB4343643.1"/>
    </source>
</evidence>
<dbReference type="Pfam" id="PF00441">
    <property type="entry name" value="Acyl-CoA_dh_1"/>
    <property type="match status" value="1"/>
</dbReference>
<dbReference type="InterPro" id="IPR009100">
    <property type="entry name" value="AcylCoA_DH/oxidase_NM_dom_sf"/>
</dbReference>
<gene>
    <name evidence="9" type="ORF">UFOPK1762_01665</name>
    <name evidence="10" type="ORF">UFOPK2969_01198</name>
    <name evidence="8" type="ORF">UFOPK3331_01255</name>
</gene>
<reference evidence="8" key="1">
    <citation type="submission" date="2020-05" db="EMBL/GenBank/DDBJ databases">
        <authorList>
            <person name="Chiriac C."/>
            <person name="Salcher M."/>
            <person name="Ghai R."/>
            <person name="Kavagutti S V."/>
        </authorList>
    </citation>
    <scope>NUCLEOTIDE SEQUENCE</scope>
</reference>
<dbReference type="SUPFAM" id="SSF47203">
    <property type="entry name" value="Acyl-CoA dehydrogenase C-terminal domain-like"/>
    <property type="match status" value="1"/>
</dbReference>
<evidence type="ECO:0000256" key="2">
    <source>
        <dbReference type="ARBA" id="ARBA00009347"/>
    </source>
</evidence>
<dbReference type="EMBL" id="CAFAAD010000091">
    <property type="protein sequence ID" value="CAB4796273.1"/>
    <property type="molecule type" value="Genomic_DNA"/>
</dbReference>
<dbReference type="EMBL" id="CAEZTY010000089">
    <property type="protein sequence ID" value="CAB4596693.1"/>
    <property type="molecule type" value="Genomic_DNA"/>
</dbReference>
<dbReference type="GO" id="GO:0003995">
    <property type="term" value="F:acyl-CoA dehydrogenase activity"/>
    <property type="evidence" value="ECO:0007669"/>
    <property type="project" value="TreeGrafter"/>
</dbReference>
<keyword evidence="5" id="KW-0560">Oxidoreductase</keyword>
<proteinExistence type="inferred from homology"/>
<evidence type="ECO:0000256" key="5">
    <source>
        <dbReference type="ARBA" id="ARBA00023002"/>
    </source>
</evidence>
<protein>
    <submittedName>
        <fullName evidence="8">Unannotated protein</fullName>
    </submittedName>
</protein>
<dbReference type="Pfam" id="PF02771">
    <property type="entry name" value="Acyl-CoA_dh_N"/>
    <property type="match status" value="1"/>
</dbReference>